<protein>
    <submittedName>
        <fullName evidence="2">Uncharacterized protein</fullName>
    </submittedName>
</protein>
<organism evidence="2 4">
    <name type="scientific">Lysinibacillus sphaericus</name>
    <name type="common">Bacillus sphaericus</name>
    <dbReference type="NCBI Taxonomy" id="1421"/>
    <lineage>
        <taxon>Bacteria</taxon>
        <taxon>Bacillati</taxon>
        <taxon>Bacillota</taxon>
        <taxon>Bacilli</taxon>
        <taxon>Bacillales</taxon>
        <taxon>Bacillaceae</taxon>
        <taxon>Lysinibacillus</taxon>
    </lineage>
</organism>
<dbReference type="Proteomes" id="UP000255295">
    <property type="component" value="Unassembled WGS sequence"/>
</dbReference>
<reference evidence="3 5" key="2">
    <citation type="submission" date="2018-06" db="EMBL/GenBank/DDBJ databases">
        <authorList>
            <consortium name="Pathogen Informatics"/>
            <person name="Doyle S."/>
        </authorList>
    </citation>
    <scope>NUCLEOTIDE SEQUENCE [LARGE SCALE GENOMIC DNA]</scope>
    <source>
        <strain evidence="3 5">NCTC10338</strain>
    </source>
</reference>
<feature type="transmembrane region" description="Helical" evidence="1">
    <location>
        <begin position="6"/>
        <end position="22"/>
    </location>
</feature>
<accession>A0A2S0JYZ9</accession>
<dbReference type="EMBL" id="CP019980">
    <property type="protein sequence ID" value="AVK96362.1"/>
    <property type="molecule type" value="Genomic_DNA"/>
</dbReference>
<evidence type="ECO:0000313" key="5">
    <source>
        <dbReference type="Proteomes" id="UP000255295"/>
    </source>
</evidence>
<evidence type="ECO:0000313" key="3">
    <source>
        <dbReference type="EMBL" id="SUV17851.1"/>
    </source>
</evidence>
<dbReference type="GeneID" id="48276320"/>
<evidence type="ECO:0000313" key="2">
    <source>
        <dbReference type="EMBL" id="AVK96362.1"/>
    </source>
</evidence>
<evidence type="ECO:0000313" key="4">
    <source>
        <dbReference type="Proteomes" id="UP000238825"/>
    </source>
</evidence>
<name>A0A2S0JYZ9_LYSSH</name>
<reference evidence="2 4" key="1">
    <citation type="submission" date="2017-03" db="EMBL/GenBank/DDBJ databases">
        <title>The whole genome sequencing and assembly of Lysinibacillus sphaericus DSM 28T strain.</title>
        <authorList>
            <person name="Lee Y.-J."/>
            <person name="Yi H."/>
            <person name="Bahn Y.-S."/>
            <person name="Kim J.F."/>
            <person name="Lee D.-W."/>
        </authorList>
    </citation>
    <scope>NUCLEOTIDE SEQUENCE [LARGE SCALE GENOMIC DNA]</scope>
    <source>
        <strain evidence="2 4">DSM 28</strain>
    </source>
</reference>
<dbReference type="RefSeq" id="WP_024361214.1">
    <property type="nucleotide sequence ID" value="NZ_BJNS01000013.1"/>
</dbReference>
<dbReference type="AlphaFoldDB" id="A0A2S0JYZ9"/>
<sequence>MKKNISFIIAFFLIIMVSLYFLNEYKTKNLVQDFFDTDSLAEETHDVSIIDTERNVKTIKKDSTVFPTFLNLLEKLEIKRTSSTFTYTGFSMIIYHNNDLHVIYLSENGLLTFNHKTYEIQNKQAFKKFLDIVKKEAETKS</sequence>
<proteinExistence type="predicted"/>
<gene>
    <name evidence="2" type="ORF">LS41612_08915</name>
    <name evidence="3" type="ORF">NCTC10338_02963</name>
</gene>
<dbReference type="Proteomes" id="UP000238825">
    <property type="component" value="Chromosome"/>
</dbReference>
<keyword evidence="1" id="KW-1133">Transmembrane helix</keyword>
<keyword evidence="1" id="KW-0472">Membrane</keyword>
<keyword evidence="1" id="KW-0812">Transmembrane</keyword>
<dbReference type="EMBL" id="UFSZ01000001">
    <property type="protein sequence ID" value="SUV17851.1"/>
    <property type="molecule type" value="Genomic_DNA"/>
</dbReference>
<evidence type="ECO:0000256" key="1">
    <source>
        <dbReference type="SAM" id="Phobius"/>
    </source>
</evidence>